<evidence type="ECO:0000256" key="6">
    <source>
        <dbReference type="SAM" id="Phobius"/>
    </source>
</evidence>
<dbReference type="PANTHER" id="PTHR21576">
    <property type="entry name" value="UNCHARACTERIZED NODULIN-LIKE PROTEIN"/>
    <property type="match status" value="1"/>
</dbReference>
<evidence type="ECO:0000313" key="8">
    <source>
        <dbReference type="Proteomes" id="UP000095751"/>
    </source>
</evidence>
<dbReference type="SUPFAM" id="SSF103473">
    <property type="entry name" value="MFS general substrate transporter"/>
    <property type="match status" value="1"/>
</dbReference>
<evidence type="ECO:0000256" key="3">
    <source>
        <dbReference type="ARBA" id="ARBA00022989"/>
    </source>
</evidence>
<feature type="transmembrane region" description="Helical" evidence="6">
    <location>
        <begin position="520"/>
        <end position="543"/>
    </location>
</feature>
<dbReference type="Proteomes" id="UP000095751">
    <property type="component" value="Unassembled WGS sequence"/>
</dbReference>
<feature type="transmembrane region" description="Helical" evidence="6">
    <location>
        <begin position="250"/>
        <end position="271"/>
    </location>
</feature>
<reference evidence="7 8" key="1">
    <citation type="submission" date="2016-09" db="EMBL/GenBank/DDBJ databases">
        <title>Extensive genetic diversity and differential bi-allelic expression allows diatom success in the polar Southern Ocean.</title>
        <authorList>
            <consortium name="DOE Joint Genome Institute"/>
            <person name="Mock T."/>
            <person name="Otillar R.P."/>
            <person name="Strauss J."/>
            <person name="Dupont C."/>
            <person name="Frickenhaus S."/>
            <person name="Maumus F."/>
            <person name="Mcmullan M."/>
            <person name="Sanges R."/>
            <person name="Schmutz J."/>
            <person name="Toseland A."/>
            <person name="Valas R."/>
            <person name="Veluchamy A."/>
            <person name="Ward B.J."/>
            <person name="Allen A."/>
            <person name="Barry K."/>
            <person name="Falciatore A."/>
            <person name="Ferrante M."/>
            <person name="Fortunato A.E."/>
            <person name="Gloeckner G."/>
            <person name="Gruber A."/>
            <person name="Hipkin R."/>
            <person name="Janech M."/>
            <person name="Kroth P."/>
            <person name="Leese F."/>
            <person name="Lindquist E."/>
            <person name="Lyon B.R."/>
            <person name="Martin J."/>
            <person name="Mayer C."/>
            <person name="Parker M."/>
            <person name="Quesneville H."/>
            <person name="Raymond J."/>
            <person name="Uhlig C."/>
            <person name="Valentin K.U."/>
            <person name="Worden A.Z."/>
            <person name="Armbrust E.V."/>
            <person name="Bowler C."/>
            <person name="Green B."/>
            <person name="Moulton V."/>
            <person name="Van Oosterhout C."/>
            <person name="Grigoriev I."/>
        </authorList>
    </citation>
    <scope>NUCLEOTIDE SEQUENCE [LARGE SCALE GENOMIC DNA]</scope>
    <source>
        <strain evidence="7 8">CCMP1102</strain>
    </source>
</reference>
<feature type="region of interest" description="Disordered" evidence="5">
    <location>
        <begin position="1"/>
        <end position="30"/>
    </location>
</feature>
<dbReference type="PANTHER" id="PTHR21576:SF158">
    <property type="entry name" value="RIBOSOMAL RNA-PROCESSING PROTEIN 12-LIKE CONSERVED DOMAIN-CONTAINING PROTEIN"/>
    <property type="match status" value="1"/>
</dbReference>
<dbReference type="InterPro" id="IPR036259">
    <property type="entry name" value="MFS_trans_sf"/>
</dbReference>
<name>A0A1E7FBT3_9STRA</name>
<feature type="transmembrane region" description="Helical" evidence="6">
    <location>
        <begin position="38"/>
        <end position="58"/>
    </location>
</feature>
<protein>
    <submittedName>
        <fullName evidence="7">MFS general substrate transporter</fullName>
    </submittedName>
</protein>
<evidence type="ECO:0000256" key="1">
    <source>
        <dbReference type="ARBA" id="ARBA00004141"/>
    </source>
</evidence>
<feature type="region of interest" description="Disordered" evidence="5">
    <location>
        <begin position="361"/>
        <end position="404"/>
    </location>
</feature>
<organism evidence="7 8">
    <name type="scientific">Fragilariopsis cylindrus CCMP1102</name>
    <dbReference type="NCBI Taxonomy" id="635003"/>
    <lineage>
        <taxon>Eukaryota</taxon>
        <taxon>Sar</taxon>
        <taxon>Stramenopiles</taxon>
        <taxon>Ochrophyta</taxon>
        <taxon>Bacillariophyta</taxon>
        <taxon>Bacillariophyceae</taxon>
        <taxon>Bacillariophycidae</taxon>
        <taxon>Bacillariales</taxon>
        <taxon>Bacillariaceae</taxon>
        <taxon>Fragilariopsis</taxon>
    </lineage>
</organism>
<proteinExistence type="predicted"/>
<feature type="transmembrane region" description="Helical" evidence="6">
    <location>
        <begin position="494"/>
        <end position="514"/>
    </location>
</feature>
<feature type="transmembrane region" description="Helical" evidence="6">
    <location>
        <begin position="139"/>
        <end position="159"/>
    </location>
</feature>
<dbReference type="OrthoDB" id="410267at2759"/>
<dbReference type="AlphaFoldDB" id="A0A1E7FBT3"/>
<evidence type="ECO:0000256" key="2">
    <source>
        <dbReference type="ARBA" id="ARBA00022692"/>
    </source>
</evidence>
<evidence type="ECO:0000256" key="5">
    <source>
        <dbReference type="SAM" id="MobiDB-lite"/>
    </source>
</evidence>
<sequence length="639" mass="67727">MTTATASSSLVANNQPLEQPSPTPVPVTRPLPIHQTNIPRVCCAILASVTTGGTTYAFGLYGGALKKKLHLRQSQLDTISAVFFLAGFLSFIPGAYVDRFGPRLGISIGGITGAVSLMSFWLVAKGFFPSVIEGDDPTFVVTVLSILNVGIFLSCALVTGSVFKIISCQCGPGSKGSAVGVAKGFVGLGSGAYACLFESIRQPNMDALDFLPLCAFFFITAATIPSWITLPSKANETFVPDVLTPLHFRVMYASLSSLAILIIGNALLGLYKDSGNENNAESSPNYIMTGVLLFVWIAPIVSLLYLPQKSDWTPEASTGGDAAGSAQVDDNTGYEQVTLLNSNDVSGSNNDISSDNISLEPIASHADEESLPGDEESVDEEDEEDGTGQGQEVTGTASSYSSTDSKNLLQMLQTPSAWMMLWITTILAGGGTVETNNLGQMVESLGFSDVVTPATLALFSVAQSGGRIITGAASEASLNYETRRCCIDKGIPRPFYFVAASVLAIFSHTILAIATSQALFVIGVTLSGIAFGMIWPLMVLCVSEIFGTAHVGANYMFYDGFTSAAGTFLLSKIVAQQVYEDHIEPPSSGKSDGVTCYGIKCFQQTHIIIVILSFTCVATSILMQYKTRNVYSKSNISRP</sequence>
<comment type="subcellular location">
    <subcellularLocation>
        <location evidence="1">Membrane</location>
        <topology evidence="1">Multi-pass membrane protein</topology>
    </subcellularLocation>
</comment>
<dbReference type="Pfam" id="PF07690">
    <property type="entry name" value="MFS_1"/>
    <property type="match status" value="1"/>
</dbReference>
<feature type="transmembrane region" description="Helical" evidence="6">
    <location>
        <begin position="210"/>
        <end position="230"/>
    </location>
</feature>
<feature type="compositionally biased region" description="Pro residues" evidence="5">
    <location>
        <begin position="19"/>
        <end position="29"/>
    </location>
</feature>
<dbReference type="EMBL" id="KV784359">
    <property type="protein sequence ID" value="OEU15594.1"/>
    <property type="molecule type" value="Genomic_DNA"/>
</dbReference>
<keyword evidence="2 6" id="KW-0812">Transmembrane</keyword>
<dbReference type="KEGG" id="fcy:FRACYDRAFT_240287"/>
<dbReference type="GO" id="GO:0022857">
    <property type="term" value="F:transmembrane transporter activity"/>
    <property type="evidence" value="ECO:0007669"/>
    <property type="project" value="InterPro"/>
</dbReference>
<evidence type="ECO:0000313" key="7">
    <source>
        <dbReference type="EMBL" id="OEU15594.1"/>
    </source>
</evidence>
<dbReference type="GO" id="GO:0016020">
    <property type="term" value="C:membrane"/>
    <property type="evidence" value="ECO:0007669"/>
    <property type="project" value="UniProtKB-SubCell"/>
</dbReference>
<feature type="transmembrane region" description="Helical" evidence="6">
    <location>
        <begin position="78"/>
        <end position="97"/>
    </location>
</feature>
<dbReference type="InParanoid" id="A0A1E7FBT3"/>
<keyword evidence="3 6" id="KW-1133">Transmembrane helix</keyword>
<feature type="compositionally biased region" description="Polar residues" evidence="5">
    <location>
        <begin position="1"/>
        <end position="18"/>
    </location>
</feature>
<feature type="transmembrane region" description="Helical" evidence="6">
    <location>
        <begin position="607"/>
        <end position="625"/>
    </location>
</feature>
<dbReference type="Gene3D" id="1.20.1250.20">
    <property type="entry name" value="MFS general substrate transporter like domains"/>
    <property type="match status" value="2"/>
</dbReference>
<feature type="compositionally biased region" description="Acidic residues" evidence="5">
    <location>
        <begin position="369"/>
        <end position="386"/>
    </location>
</feature>
<accession>A0A1E7FBT3</accession>
<keyword evidence="4 6" id="KW-0472">Membrane</keyword>
<keyword evidence="8" id="KW-1185">Reference proteome</keyword>
<feature type="transmembrane region" description="Helical" evidence="6">
    <location>
        <begin position="283"/>
        <end position="306"/>
    </location>
</feature>
<evidence type="ECO:0000256" key="4">
    <source>
        <dbReference type="ARBA" id="ARBA00023136"/>
    </source>
</evidence>
<feature type="transmembrane region" description="Helical" evidence="6">
    <location>
        <begin position="416"/>
        <end position="433"/>
    </location>
</feature>
<gene>
    <name evidence="7" type="ORF">FRACYDRAFT_240287</name>
</gene>
<feature type="transmembrane region" description="Helical" evidence="6">
    <location>
        <begin position="104"/>
        <end position="124"/>
    </location>
</feature>
<dbReference type="InterPro" id="IPR011701">
    <property type="entry name" value="MFS"/>
</dbReference>